<feature type="domain" description="MIF4G" evidence="5">
    <location>
        <begin position="865"/>
        <end position="1121"/>
    </location>
</feature>
<dbReference type="Gene3D" id="1.25.40.180">
    <property type="match status" value="3"/>
</dbReference>
<dbReference type="Proteomes" id="UP000224006">
    <property type="component" value="Chromosome I"/>
</dbReference>
<dbReference type="VEuPathDB" id="ToxoDB:BESB_006700"/>
<dbReference type="GO" id="GO:0003723">
    <property type="term" value="F:RNA binding"/>
    <property type="evidence" value="ECO:0007669"/>
    <property type="project" value="InterPro"/>
</dbReference>
<dbReference type="STRING" id="94643.A0A2A9MK80"/>
<feature type="compositionally biased region" description="Basic and acidic residues" evidence="4">
    <location>
        <begin position="1327"/>
        <end position="1348"/>
    </location>
</feature>
<dbReference type="KEGG" id="bbes:BESB_006700"/>
<reference evidence="6 7" key="1">
    <citation type="submission" date="2017-09" db="EMBL/GenBank/DDBJ databases">
        <title>Genome sequencing of Besnoitia besnoiti strain Bb-Ger1.</title>
        <authorList>
            <person name="Schares G."/>
            <person name="Venepally P."/>
            <person name="Lorenzi H.A."/>
        </authorList>
    </citation>
    <scope>NUCLEOTIDE SEQUENCE [LARGE SCALE GENOMIC DNA]</scope>
    <source>
        <strain evidence="6 7">Bb-Ger1</strain>
    </source>
</reference>
<feature type="region of interest" description="Disordered" evidence="4">
    <location>
        <begin position="339"/>
        <end position="389"/>
    </location>
</feature>
<feature type="region of interest" description="Disordered" evidence="4">
    <location>
        <begin position="1149"/>
        <end position="1193"/>
    </location>
</feature>
<organism evidence="6 7">
    <name type="scientific">Besnoitia besnoiti</name>
    <name type="common">Apicomplexan protozoan</name>
    <dbReference type="NCBI Taxonomy" id="94643"/>
    <lineage>
        <taxon>Eukaryota</taxon>
        <taxon>Sar</taxon>
        <taxon>Alveolata</taxon>
        <taxon>Apicomplexa</taxon>
        <taxon>Conoidasida</taxon>
        <taxon>Coccidia</taxon>
        <taxon>Eucoccidiorida</taxon>
        <taxon>Eimeriorina</taxon>
        <taxon>Sarcocystidae</taxon>
        <taxon>Besnoitia</taxon>
    </lineage>
</organism>
<feature type="coiled-coil region" evidence="3">
    <location>
        <begin position="1121"/>
        <end position="1148"/>
    </location>
</feature>
<feature type="domain" description="MIF4G" evidence="5">
    <location>
        <begin position="653"/>
        <end position="847"/>
    </location>
</feature>
<feature type="compositionally biased region" description="Basic residues" evidence="4">
    <location>
        <begin position="1305"/>
        <end position="1315"/>
    </location>
</feature>
<dbReference type="SUPFAM" id="SSF48371">
    <property type="entry name" value="ARM repeat"/>
    <property type="match status" value="2"/>
</dbReference>
<feature type="compositionally biased region" description="Acidic residues" evidence="4">
    <location>
        <begin position="1169"/>
        <end position="1193"/>
    </location>
</feature>
<evidence type="ECO:0000313" key="6">
    <source>
        <dbReference type="EMBL" id="PFH38329.1"/>
    </source>
</evidence>
<feature type="compositionally biased region" description="Low complexity" evidence="4">
    <location>
        <begin position="341"/>
        <end position="352"/>
    </location>
</feature>
<comment type="subcellular location">
    <subcellularLocation>
        <location evidence="1">Cytoplasm</location>
    </subcellularLocation>
</comment>
<feature type="compositionally biased region" description="Low complexity" evidence="4">
    <location>
        <begin position="1256"/>
        <end position="1274"/>
    </location>
</feature>
<dbReference type="GO" id="GO:0000184">
    <property type="term" value="P:nuclear-transcribed mRNA catabolic process, nonsense-mediated decay"/>
    <property type="evidence" value="ECO:0007669"/>
    <property type="project" value="InterPro"/>
</dbReference>
<dbReference type="Pfam" id="PF02854">
    <property type="entry name" value="MIF4G"/>
    <property type="match status" value="2"/>
</dbReference>
<evidence type="ECO:0000313" key="7">
    <source>
        <dbReference type="Proteomes" id="UP000224006"/>
    </source>
</evidence>
<dbReference type="Pfam" id="PF04050">
    <property type="entry name" value="Upf2"/>
    <property type="match status" value="1"/>
</dbReference>
<feature type="region of interest" description="Disordered" evidence="4">
    <location>
        <begin position="1"/>
        <end position="43"/>
    </location>
</feature>
<evidence type="ECO:0000259" key="5">
    <source>
        <dbReference type="SMART" id="SM00543"/>
    </source>
</evidence>
<dbReference type="PANTHER" id="PTHR12839">
    <property type="entry name" value="NONSENSE-MEDIATED MRNA DECAY PROTEIN 2 UP-FRAMESHIFT SUPPRESSOR 2"/>
    <property type="match status" value="1"/>
</dbReference>
<dbReference type="InterPro" id="IPR007193">
    <property type="entry name" value="Upf2/Nmd2_C"/>
</dbReference>
<dbReference type="GO" id="GO:0035145">
    <property type="term" value="C:exon-exon junction complex"/>
    <property type="evidence" value="ECO:0007669"/>
    <property type="project" value="TreeGrafter"/>
</dbReference>
<dbReference type="GO" id="GO:0005737">
    <property type="term" value="C:cytoplasm"/>
    <property type="evidence" value="ECO:0007669"/>
    <property type="project" value="UniProtKB-SubCell"/>
</dbReference>
<dbReference type="OrthoDB" id="27832at2759"/>
<keyword evidence="7" id="KW-1185">Reference proteome</keyword>
<evidence type="ECO:0000256" key="4">
    <source>
        <dbReference type="SAM" id="MobiDB-lite"/>
    </source>
</evidence>
<dbReference type="PANTHER" id="PTHR12839:SF7">
    <property type="entry name" value="REGULATOR OF NONSENSE TRANSCRIPTS 2"/>
    <property type="match status" value="1"/>
</dbReference>
<dbReference type="SMART" id="SM00543">
    <property type="entry name" value="MIF4G"/>
    <property type="match status" value="2"/>
</dbReference>
<evidence type="ECO:0000256" key="2">
    <source>
        <dbReference type="ARBA" id="ARBA00022490"/>
    </source>
</evidence>
<comment type="caution">
    <text evidence="6">The sequence shown here is derived from an EMBL/GenBank/DDBJ whole genome shotgun (WGS) entry which is preliminary data.</text>
</comment>
<dbReference type="GeneID" id="40305733"/>
<protein>
    <submittedName>
        <fullName evidence="6">MIF4G domain-containing protein</fullName>
    </submittedName>
</protein>
<dbReference type="InterPro" id="IPR003890">
    <property type="entry name" value="MIF4G-like_typ-3"/>
</dbReference>
<keyword evidence="3" id="KW-0175">Coiled coil</keyword>
<feature type="compositionally biased region" description="Basic and acidic residues" evidence="4">
    <location>
        <begin position="353"/>
        <end position="366"/>
    </location>
</feature>
<dbReference type="InterPro" id="IPR016024">
    <property type="entry name" value="ARM-type_fold"/>
</dbReference>
<dbReference type="RefSeq" id="XP_029222338.1">
    <property type="nucleotide sequence ID" value="XM_029359425.1"/>
</dbReference>
<name>A0A2A9MK80_BESBE</name>
<proteinExistence type="predicted"/>
<evidence type="ECO:0000256" key="1">
    <source>
        <dbReference type="ARBA" id="ARBA00004496"/>
    </source>
</evidence>
<sequence length="1421" mass="155971">MQGAAPSAPPAVHAASSAADSLPRPRSVAAAAAPRSASSSFSPEACRRLLEEAKEIAWRRRVRLRVVQSSAESDERPGERSRGEGREKNIVRLQKIVNRIKKITEAEKSAILNELGKLNVSLFLSEITDSICELDFKLADVRAVVEICAALHETYPEFSSLLQQSLQKQIRATVDSAVSLVTQASSTAPLASLPPPIASSLPQNLAVLLPQDLSLKLSALTTRLRVLARLVSELFLTALSKDASLLLPLLQFLASAYPVSSCASLLRGAGGRSQPGVAAPSSSQTLSSSLPFLLTRMAVLSSLARKASFQLFSAQDEELVGLEKTSTLSLQRLDRALKQMPAGAAAQPQAEAAKTHPEEGSQHAEGNKSVSRQAEDATKAASNGGEEKDIQTAVADETDEKNEEEIPDHVVTMLRELMITVGVSDEDLAAAIQEGEEAVPAPTRRKTASLLRQFFFSSAAAGASQLHQHLVLQEQQNMQQVVNQGQVDPDANSRFLQLSEKLKTFLQQAQILAEAVREDPIDFQALQVKTAELLELDADAALATRAGFGGAAGAAEEAKAGEEELDENAAWKDDKEREFYTDLLNLKDAIPAVLLGVKDAKDAGDVKRINETKEAAPEAGGDFQVTASGAASKSASSSCLSSAPPASSSAPSTQGMDLILLRLSQATETHVVDQIALDIFYERLNTKANRSVLMKGIAGVPRTQLHLLPFYARLLAILKPYMKDVCAYVLESVQSDMKKILEEKHPTDLENKIKCVRFIAEFTKFGLLPAGFIMVTFNSLMEDMTPHHVELLYHIADACGYYLLHMPLTRQRFSALLEKMLRIKSAKNLPARLDILIEDAYHQLRRAANAVRGDGKKKAVPPEKQFMRKLLFEELATGDEIQVARLIRRFPWSTDPKVEEWFREEILDLDMQTNFEHIHRIASLLSALAKYLPSAVIACVDGVLEAIQIGMEREDPRDAPLRVRQIKFLAELYNYRLVDSSIVFDVMYHLCGCGSASSYQAGNIRTAHRILADQARGGVSAEEASPLAALPSQMFLGALYEQETLPLVDPAAPVDWAHSCFRITLVCVLLQSCGQYFSRGALRLKLDRFLLFFQRFVRAKPYVPFLVEADFLDTLETLRPQLQVAETLAEAEDRLKELLKEEASILAAMEDRDEGREEADEALFGSAGESEDEEDEGSAEEEEEGAAEEDEEDLRDYIREHVQKEEELQFDTEFAQMMLSSLNEAKALRRAPGSDLAKIPASVLKEAAEPPADLQRSSLSASRSAGSLRGACGAQEEEGQGEADRADLHAEDGPPARPQTVMRLITRRQDKRNRFLVRPLAVPTDARLAETSRRKDQQAQQEKEEREDLKRFVIERVNRSAEEEEEERRKTFYAGAPSGTGCTYAGSSPRAPPFAPVGGGGDRQTVGAMSSFGQKGRYRQR</sequence>
<evidence type="ECO:0000256" key="3">
    <source>
        <dbReference type="SAM" id="Coils"/>
    </source>
</evidence>
<dbReference type="EMBL" id="NWUJ01000001">
    <property type="protein sequence ID" value="PFH38329.1"/>
    <property type="molecule type" value="Genomic_DNA"/>
</dbReference>
<accession>A0A2A9MK80</accession>
<feature type="region of interest" description="Disordered" evidence="4">
    <location>
        <begin position="1247"/>
        <end position="1348"/>
    </location>
</feature>
<gene>
    <name evidence="6" type="ORF">BESB_006700</name>
</gene>
<feature type="compositionally biased region" description="Basic and acidic residues" evidence="4">
    <location>
        <begin position="1282"/>
        <end position="1294"/>
    </location>
</feature>
<feature type="region of interest" description="Disordered" evidence="4">
    <location>
        <begin position="1360"/>
        <end position="1421"/>
    </location>
</feature>
<dbReference type="InterPro" id="IPR039762">
    <property type="entry name" value="Nmd2/UPF2"/>
</dbReference>
<keyword evidence="2" id="KW-0963">Cytoplasm</keyword>